<keyword evidence="3" id="KW-1185">Reference proteome</keyword>
<keyword evidence="1" id="KW-0472">Membrane</keyword>
<keyword evidence="1" id="KW-1133">Transmembrane helix</keyword>
<evidence type="ECO:0000313" key="3">
    <source>
        <dbReference type="Proteomes" id="UP001152607"/>
    </source>
</evidence>
<evidence type="ECO:0000256" key="1">
    <source>
        <dbReference type="SAM" id="Phobius"/>
    </source>
</evidence>
<dbReference type="EMBL" id="CAOQHR010000012">
    <property type="protein sequence ID" value="CAI6341978.1"/>
    <property type="molecule type" value="Genomic_DNA"/>
</dbReference>
<comment type="caution">
    <text evidence="2">The sequence shown here is derived from an EMBL/GenBank/DDBJ whole genome shotgun (WGS) entry which is preliminary data.</text>
</comment>
<protein>
    <submittedName>
        <fullName evidence="2">Uncharacterized protein</fullName>
    </submittedName>
</protein>
<proteinExistence type="predicted"/>
<gene>
    <name evidence="2" type="ORF">PDIGIT_LOCUS15179</name>
</gene>
<name>A0A9W4US09_9PLEO</name>
<reference evidence="2" key="1">
    <citation type="submission" date="2023-01" db="EMBL/GenBank/DDBJ databases">
        <authorList>
            <person name="Van Ghelder C."/>
            <person name="Rancurel C."/>
        </authorList>
    </citation>
    <scope>NUCLEOTIDE SEQUENCE</scope>
    <source>
        <strain evidence="2">CNCM I-4278</strain>
    </source>
</reference>
<keyword evidence="1" id="KW-0812">Transmembrane</keyword>
<organism evidence="2 3">
    <name type="scientific">Periconia digitata</name>
    <dbReference type="NCBI Taxonomy" id="1303443"/>
    <lineage>
        <taxon>Eukaryota</taxon>
        <taxon>Fungi</taxon>
        <taxon>Dikarya</taxon>
        <taxon>Ascomycota</taxon>
        <taxon>Pezizomycotina</taxon>
        <taxon>Dothideomycetes</taxon>
        <taxon>Pleosporomycetidae</taxon>
        <taxon>Pleosporales</taxon>
        <taxon>Massarineae</taxon>
        <taxon>Periconiaceae</taxon>
        <taxon>Periconia</taxon>
    </lineage>
</organism>
<sequence>MRGKMRVHYPHLPADSSQRGGMKVYKYKHKVYPKKKNLLYKYNFSSAPSILLHIIYFQISTPFVATPLMASGATANSTANSTLDTSIKAPKANYVEVYLFEKEVCNVDSYLQYTIGPGSPVCIPVPLPRRGIITFRFYPPSLLLSDSLILLFPDSKSLDLDRGE</sequence>
<evidence type="ECO:0000313" key="2">
    <source>
        <dbReference type="EMBL" id="CAI6341978.1"/>
    </source>
</evidence>
<dbReference type="Proteomes" id="UP001152607">
    <property type="component" value="Unassembled WGS sequence"/>
</dbReference>
<feature type="transmembrane region" description="Helical" evidence="1">
    <location>
        <begin position="38"/>
        <end position="59"/>
    </location>
</feature>
<accession>A0A9W4US09</accession>
<dbReference type="AlphaFoldDB" id="A0A9W4US09"/>